<feature type="compositionally biased region" description="Basic and acidic residues" evidence="1">
    <location>
        <begin position="11"/>
        <end position="20"/>
    </location>
</feature>
<reference evidence="2 3" key="1">
    <citation type="submission" date="2020-12" db="EMBL/GenBank/DDBJ databases">
        <title>Concerted genomic and epigenomic changes stabilize Arabidopsis allopolyploids.</title>
        <authorList>
            <person name="Chen Z."/>
        </authorList>
    </citation>
    <scope>NUCLEOTIDE SEQUENCE [LARGE SCALE GENOMIC DNA]</scope>
    <source>
        <strain evidence="2">As9502</strain>
        <tissue evidence="2">Leaf</tissue>
    </source>
</reference>
<gene>
    <name evidence="2" type="ORF">ISN44_As02g003400</name>
</gene>
<accession>A0A8T2FVX8</accession>
<protein>
    <submittedName>
        <fullName evidence="2">Uncharacterized protein</fullName>
    </submittedName>
</protein>
<proteinExistence type="predicted"/>
<dbReference type="EMBL" id="JAEFBJ010000002">
    <property type="protein sequence ID" value="KAG7640495.1"/>
    <property type="molecule type" value="Genomic_DNA"/>
</dbReference>
<feature type="non-terminal residue" evidence="2">
    <location>
        <position position="1"/>
    </location>
</feature>
<organism evidence="2 3">
    <name type="scientific">Arabidopsis suecica</name>
    <name type="common">Swedish thale-cress</name>
    <name type="synonym">Cardaminopsis suecica</name>
    <dbReference type="NCBI Taxonomy" id="45249"/>
    <lineage>
        <taxon>Eukaryota</taxon>
        <taxon>Viridiplantae</taxon>
        <taxon>Streptophyta</taxon>
        <taxon>Embryophyta</taxon>
        <taxon>Tracheophyta</taxon>
        <taxon>Spermatophyta</taxon>
        <taxon>Magnoliopsida</taxon>
        <taxon>eudicotyledons</taxon>
        <taxon>Gunneridae</taxon>
        <taxon>Pentapetalae</taxon>
        <taxon>rosids</taxon>
        <taxon>malvids</taxon>
        <taxon>Brassicales</taxon>
        <taxon>Brassicaceae</taxon>
        <taxon>Camelineae</taxon>
        <taxon>Arabidopsis</taxon>
    </lineage>
</organism>
<sequence>YTTSNTQFRLTRSDSDKQTDPNRIPIALINFSERFTSLLLQFADNRMIRFFRFDLLSLTENPGR</sequence>
<feature type="compositionally biased region" description="Polar residues" evidence="1">
    <location>
        <begin position="1"/>
        <end position="10"/>
    </location>
</feature>
<feature type="region of interest" description="Disordered" evidence="1">
    <location>
        <begin position="1"/>
        <end position="20"/>
    </location>
</feature>
<evidence type="ECO:0000256" key="1">
    <source>
        <dbReference type="SAM" id="MobiDB-lite"/>
    </source>
</evidence>
<keyword evidence="3" id="KW-1185">Reference proteome</keyword>
<dbReference type="Proteomes" id="UP000694251">
    <property type="component" value="Chromosome 2"/>
</dbReference>
<dbReference type="AlphaFoldDB" id="A0A8T2FVX8"/>
<comment type="caution">
    <text evidence="2">The sequence shown here is derived from an EMBL/GenBank/DDBJ whole genome shotgun (WGS) entry which is preliminary data.</text>
</comment>
<evidence type="ECO:0000313" key="3">
    <source>
        <dbReference type="Proteomes" id="UP000694251"/>
    </source>
</evidence>
<name>A0A8T2FVX8_ARASU</name>
<evidence type="ECO:0000313" key="2">
    <source>
        <dbReference type="EMBL" id="KAG7640495.1"/>
    </source>
</evidence>